<dbReference type="InterPro" id="IPR052162">
    <property type="entry name" value="Sensor_kinase/Photoreceptor"/>
</dbReference>
<keyword evidence="4" id="KW-0808">Transferase</keyword>
<keyword evidence="9" id="KW-1185">Reference proteome</keyword>
<organism evidence="8 9">
    <name type="scientific">Algoriphagus oliviformis</name>
    <dbReference type="NCBI Taxonomy" id="2811231"/>
    <lineage>
        <taxon>Bacteria</taxon>
        <taxon>Pseudomonadati</taxon>
        <taxon>Bacteroidota</taxon>
        <taxon>Cytophagia</taxon>
        <taxon>Cytophagales</taxon>
        <taxon>Cyclobacteriaceae</taxon>
        <taxon>Algoriphagus</taxon>
    </lineage>
</organism>
<evidence type="ECO:0000256" key="3">
    <source>
        <dbReference type="ARBA" id="ARBA00022553"/>
    </source>
</evidence>
<evidence type="ECO:0000313" key="9">
    <source>
        <dbReference type="Proteomes" id="UP000664317"/>
    </source>
</evidence>
<evidence type="ECO:0000256" key="2">
    <source>
        <dbReference type="ARBA" id="ARBA00012438"/>
    </source>
</evidence>
<dbReference type="InterPro" id="IPR035965">
    <property type="entry name" value="PAS-like_dom_sf"/>
</dbReference>
<feature type="transmembrane region" description="Helical" evidence="6">
    <location>
        <begin position="48"/>
        <end position="66"/>
    </location>
</feature>
<dbReference type="SUPFAM" id="SSF55785">
    <property type="entry name" value="PYP-like sensor domain (PAS domain)"/>
    <property type="match status" value="1"/>
</dbReference>
<sequence>MPKTRSLYNAKVICLTYLVVGIFWILFSDGLAAYFFSDDIRKLSQFQLLKGFFYVGVTCLMLYYLIRKMTNSINKRKMELELLFSNPNLGILKLDATGIFTQVSSNIVAITGYSSQELVGKHINHYTPENRREQDGTELQKIANSNSNGDFVFRKHFQTKNGQEIIIRGYGMRIKPNKNEAPGYIVAFQNITEEVRFLKALEAHNTQLKELASEQSHLVRAPLARIMGIANLLQEPETLDSMEKITLIQNLEVSAEELDIALRDISQKMNSKPH</sequence>
<keyword evidence="3" id="KW-0597">Phosphoprotein</keyword>
<evidence type="ECO:0000259" key="7">
    <source>
        <dbReference type="PROSITE" id="PS50112"/>
    </source>
</evidence>
<dbReference type="InterPro" id="IPR036097">
    <property type="entry name" value="HisK_dim/P_sf"/>
</dbReference>
<dbReference type="CDD" id="cd00130">
    <property type="entry name" value="PAS"/>
    <property type="match status" value="1"/>
</dbReference>
<dbReference type="PANTHER" id="PTHR43304">
    <property type="entry name" value="PHYTOCHROME-LIKE PROTEIN CPH1"/>
    <property type="match status" value="1"/>
</dbReference>
<keyword evidence="6" id="KW-0812">Transmembrane</keyword>
<accession>A0ABS3C3M9</accession>
<dbReference type="PROSITE" id="PS50112">
    <property type="entry name" value="PAS"/>
    <property type="match status" value="1"/>
</dbReference>
<protein>
    <recommendedName>
        <fullName evidence="2">histidine kinase</fullName>
        <ecNumber evidence="2">2.7.13.3</ecNumber>
    </recommendedName>
</protein>
<dbReference type="Pfam" id="PF13426">
    <property type="entry name" value="PAS_9"/>
    <property type="match status" value="1"/>
</dbReference>
<comment type="catalytic activity">
    <reaction evidence="1">
        <text>ATP + protein L-histidine = ADP + protein N-phospho-L-histidine.</text>
        <dbReference type="EC" id="2.7.13.3"/>
    </reaction>
</comment>
<feature type="transmembrane region" description="Helical" evidence="6">
    <location>
        <begin position="12"/>
        <end position="36"/>
    </location>
</feature>
<evidence type="ECO:0000256" key="5">
    <source>
        <dbReference type="ARBA" id="ARBA00022777"/>
    </source>
</evidence>
<evidence type="ECO:0000256" key="4">
    <source>
        <dbReference type="ARBA" id="ARBA00022679"/>
    </source>
</evidence>
<evidence type="ECO:0000256" key="6">
    <source>
        <dbReference type="SAM" id="Phobius"/>
    </source>
</evidence>
<keyword evidence="6" id="KW-0472">Membrane</keyword>
<keyword evidence="5" id="KW-0418">Kinase</keyword>
<dbReference type="EMBL" id="JAFKCT010000003">
    <property type="protein sequence ID" value="MBN7811181.1"/>
    <property type="molecule type" value="Genomic_DNA"/>
</dbReference>
<evidence type="ECO:0000313" key="8">
    <source>
        <dbReference type="EMBL" id="MBN7811181.1"/>
    </source>
</evidence>
<comment type="caution">
    <text evidence="8">The sequence shown here is derived from an EMBL/GenBank/DDBJ whole genome shotgun (WGS) entry which is preliminary data.</text>
</comment>
<gene>
    <name evidence="8" type="ORF">J0A68_09445</name>
</gene>
<dbReference type="EC" id="2.7.13.3" evidence="2"/>
<name>A0ABS3C3M9_9BACT</name>
<dbReference type="Proteomes" id="UP000664317">
    <property type="component" value="Unassembled WGS sequence"/>
</dbReference>
<dbReference type="RefSeq" id="WP_206577963.1">
    <property type="nucleotide sequence ID" value="NZ_JAFKCT010000003.1"/>
</dbReference>
<proteinExistence type="predicted"/>
<keyword evidence="6" id="KW-1133">Transmembrane helix</keyword>
<dbReference type="SMART" id="SM00091">
    <property type="entry name" value="PAS"/>
    <property type="match status" value="1"/>
</dbReference>
<dbReference type="NCBIfam" id="TIGR00229">
    <property type="entry name" value="sensory_box"/>
    <property type="match status" value="1"/>
</dbReference>
<dbReference type="InterPro" id="IPR000014">
    <property type="entry name" value="PAS"/>
</dbReference>
<dbReference type="Gene3D" id="3.30.450.20">
    <property type="entry name" value="PAS domain"/>
    <property type="match status" value="1"/>
</dbReference>
<dbReference type="SUPFAM" id="SSF47384">
    <property type="entry name" value="Homodimeric domain of signal transducing histidine kinase"/>
    <property type="match status" value="1"/>
</dbReference>
<dbReference type="PANTHER" id="PTHR43304:SF1">
    <property type="entry name" value="PAC DOMAIN-CONTAINING PROTEIN"/>
    <property type="match status" value="1"/>
</dbReference>
<evidence type="ECO:0000256" key="1">
    <source>
        <dbReference type="ARBA" id="ARBA00000085"/>
    </source>
</evidence>
<reference evidence="8 9" key="1">
    <citation type="submission" date="2021-03" db="EMBL/GenBank/DDBJ databases">
        <title>novel species isolated from a fishpond in China.</title>
        <authorList>
            <person name="Lu H."/>
            <person name="Cai Z."/>
        </authorList>
    </citation>
    <scope>NUCLEOTIDE SEQUENCE [LARGE SCALE GENOMIC DNA]</scope>
    <source>
        <strain evidence="8 9">H41</strain>
    </source>
</reference>
<feature type="domain" description="PAS" evidence="7">
    <location>
        <begin position="76"/>
        <end position="146"/>
    </location>
</feature>